<sequence>MLVYNFVPPVNTPTFSKYCSKIIEISQIYSLNGILWLPMLTVVHSKILYKICIWLGKKNGLVTCFQLYLRTP</sequence>
<accession>E9J9W2</accession>
<name>E9J9W2_SOLIN</name>
<reference evidence="1" key="1">
    <citation type="journal article" date="2011" name="Proc. Natl. Acad. Sci. U.S.A.">
        <title>The genome of the fire ant Solenopsis invicta.</title>
        <authorList>
            <person name="Wurm Y."/>
            <person name="Wang J."/>
            <person name="Riba-Grognuz O."/>
            <person name="Corona M."/>
            <person name="Nygaard S."/>
            <person name="Hunt B.G."/>
            <person name="Ingram K.K."/>
            <person name="Falquet L."/>
            <person name="Nipitwattanaphon M."/>
            <person name="Gotzek D."/>
            <person name="Dijkstra M.B."/>
            <person name="Oettler J."/>
            <person name="Comtesse F."/>
            <person name="Shih C.J."/>
            <person name="Wu W.J."/>
            <person name="Yang C.C."/>
            <person name="Thomas J."/>
            <person name="Beaudoing E."/>
            <person name="Pradervand S."/>
            <person name="Flegel V."/>
            <person name="Cook E.D."/>
            <person name="Fabbretti R."/>
            <person name="Stockinger H."/>
            <person name="Long L."/>
            <person name="Farmerie W.G."/>
            <person name="Oakey J."/>
            <person name="Boomsma J.J."/>
            <person name="Pamilo P."/>
            <person name="Yi S.V."/>
            <person name="Heinze J."/>
            <person name="Goodisman M.A."/>
            <person name="Farinelli L."/>
            <person name="Harshman K."/>
            <person name="Hulo N."/>
            <person name="Cerutti L."/>
            <person name="Xenarios I."/>
            <person name="Shoemaker D."/>
            <person name="Keller L."/>
        </authorList>
    </citation>
    <scope>NUCLEOTIDE SEQUENCE [LARGE SCALE GENOMIC DNA]</scope>
</reference>
<dbReference type="EMBL" id="GL769474">
    <property type="protein sequence ID" value="EFZ10392.1"/>
    <property type="molecule type" value="Genomic_DNA"/>
</dbReference>
<gene>
    <name evidence="1" type="ORF">SINV_09663</name>
</gene>
<dbReference type="AlphaFoldDB" id="E9J9W2"/>
<evidence type="ECO:0000313" key="1">
    <source>
        <dbReference type="EMBL" id="EFZ10392.1"/>
    </source>
</evidence>
<feature type="non-terminal residue" evidence="1">
    <location>
        <position position="72"/>
    </location>
</feature>
<protein>
    <submittedName>
        <fullName evidence="1">Uncharacterized protein</fullName>
    </submittedName>
</protein>
<dbReference type="HOGENOM" id="CLU_2725397_0_0_1"/>
<proteinExistence type="predicted"/>
<organism>
    <name type="scientific">Solenopsis invicta</name>
    <name type="common">Red imported fire ant</name>
    <name type="synonym">Solenopsis wagneri</name>
    <dbReference type="NCBI Taxonomy" id="13686"/>
    <lineage>
        <taxon>Eukaryota</taxon>
        <taxon>Metazoa</taxon>
        <taxon>Ecdysozoa</taxon>
        <taxon>Arthropoda</taxon>
        <taxon>Hexapoda</taxon>
        <taxon>Insecta</taxon>
        <taxon>Pterygota</taxon>
        <taxon>Neoptera</taxon>
        <taxon>Endopterygota</taxon>
        <taxon>Hymenoptera</taxon>
        <taxon>Apocrita</taxon>
        <taxon>Aculeata</taxon>
        <taxon>Formicoidea</taxon>
        <taxon>Formicidae</taxon>
        <taxon>Myrmicinae</taxon>
        <taxon>Solenopsis</taxon>
    </lineage>
</organism>